<accession>A0AA41Q124</accession>
<feature type="transmembrane region" description="Helical" evidence="1">
    <location>
        <begin position="64"/>
        <end position="90"/>
    </location>
</feature>
<feature type="domain" description="DUF4234" evidence="2">
    <location>
        <begin position="32"/>
        <end position="81"/>
    </location>
</feature>
<reference evidence="3" key="1">
    <citation type="submission" date="2022-01" db="EMBL/GenBank/DDBJ databases">
        <title>Genome-Based Taxonomic Classification of the Phylum Actinobacteria.</title>
        <authorList>
            <person name="Gao Y."/>
        </authorList>
    </citation>
    <scope>NUCLEOTIDE SEQUENCE</scope>
    <source>
        <strain evidence="3">KLBMP 8922</strain>
    </source>
</reference>
<proteinExistence type="predicted"/>
<keyword evidence="1" id="KW-0812">Transmembrane</keyword>
<keyword evidence="1" id="KW-0472">Membrane</keyword>
<dbReference type="Proteomes" id="UP001165378">
    <property type="component" value="Unassembled WGS sequence"/>
</dbReference>
<gene>
    <name evidence="3" type="ORF">LZ495_20255</name>
</gene>
<protein>
    <submittedName>
        <fullName evidence="3">DUF4234 domain-containing protein</fullName>
    </submittedName>
</protein>
<evidence type="ECO:0000256" key="1">
    <source>
        <dbReference type="SAM" id="Phobius"/>
    </source>
</evidence>
<evidence type="ECO:0000313" key="4">
    <source>
        <dbReference type="Proteomes" id="UP001165378"/>
    </source>
</evidence>
<keyword evidence="1" id="KW-1133">Transmembrane helix</keyword>
<organism evidence="3 4">
    <name type="scientific">Yinghuangia soli</name>
    <dbReference type="NCBI Taxonomy" id="2908204"/>
    <lineage>
        <taxon>Bacteria</taxon>
        <taxon>Bacillati</taxon>
        <taxon>Actinomycetota</taxon>
        <taxon>Actinomycetes</taxon>
        <taxon>Kitasatosporales</taxon>
        <taxon>Streptomycetaceae</taxon>
        <taxon>Yinghuangia</taxon>
    </lineage>
</organism>
<name>A0AA41Q124_9ACTN</name>
<dbReference type="InterPro" id="IPR025328">
    <property type="entry name" value="DUF4234"/>
</dbReference>
<keyword evidence="4" id="KW-1185">Reference proteome</keyword>
<comment type="caution">
    <text evidence="3">The sequence shown here is derived from an EMBL/GenBank/DDBJ whole genome shotgun (WGS) entry which is preliminary data.</text>
</comment>
<evidence type="ECO:0000259" key="2">
    <source>
        <dbReference type="Pfam" id="PF14018"/>
    </source>
</evidence>
<dbReference type="AlphaFoldDB" id="A0AA41Q124"/>
<dbReference type="RefSeq" id="WP_235053856.1">
    <property type="nucleotide sequence ID" value="NZ_JAKFHA010000011.1"/>
</dbReference>
<sequence length="145" mass="16062">MNHQQQPMNYPQPGYQQPMGYGAPVIGKTRSPWGTWGLMLATLGIYGLVWYYKINREIRDFARVEVSPGVAVLAMFPGGYIIVPPFISLANTAGRVRQAQAVGGRQQDCGGGMVILLAILMATHMPYIQRRLNDVWAMYGGGQHH</sequence>
<dbReference type="Pfam" id="PF14018">
    <property type="entry name" value="DUF4234"/>
    <property type="match status" value="1"/>
</dbReference>
<dbReference type="EMBL" id="JAKFHA010000011">
    <property type="protein sequence ID" value="MCF2529533.1"/>
    <property type="molecule type" value="Genomic_DNA"/>
</dbReference>
<feature type="transmembrane region" description="Helical" evidence="1">
    <location>
        <begin position="33"/>
        <end position="52"/>
    </location>
</feature>
<feature type="transmembrane region" description="Helical" evidence="1">
    <location>
        <begin position="110"/>
        <end position="128"/>
    </location>
</feature>
<evidence type="ECO:0000313" key="3">
    <source>
        <dbReference type="EMBL" id="MCF2529533.1"/>
    </source>
</evidence>